<evidence type="ECO:0000313" key="14">
    <source>
        <dbReference type="EMBL" id="KKZ60468.1"/>
    </source>
</evidence>
<evidence type="ECO:0000256" key="4">
    <source>
        <dbReference type="ARBA" id="ARBA00022670"/>
    </source>
</evidence>
<comment type="similarity">
    <text evidence="2 11">Belongs to the peptidase A1 family.</text>
</comment>
<dbReference type="PRINTS" id="PR00792">
    <property type="entry name" value="PEPSIN"/>
</dbReference>
<gene>
    <name evidence="14" type="ORF">EMCG_00755</name>
</gene>
<dbReference type="CDD" id="cd06097">
    <property type="entry name" value="Aspergillopepsin_like"/>
    <property type="match status" value="1"/>
</dbReference>
<dbReference type="EMBL" id="LCZI01001536">
    <property type="protein sequence ID" value="KKZ60468.1"/>
    <property type="molecule type" value="Genomic_DNA"/>
</dbReference>
<keyword evidence="7 11" id="KW-0378">Hydrolase</keyword>
<dbReference type="Proteomes" id="UP000034164">
    <property type="component" value="Unassembled WGS sequence"/>
</dbReference>
<feature type="signal peptide" evidence="12">
    <location>
        <begin position="1"/>
        <end position="20"/>
    </location>
</feature>
<dbReference type="InterPro" id="IPR034163">
    <property type="entry name" value="Aspergillopepsin-like_cat_dom"/>
</dbReference>
<keyword evidence="6 11" id="KW-0064">Aspartyl protease</keyword>
<evidence type="ECO:0000259" key="13">
    <source>
        <dbReference type="PROSITE" id="PS51767"/>
    </source>
</evidence>
<proteinExistence type="inferred from homology"/>
<dbReference type="GO" id="GO:0004190">
    <property type="term" value="F:aspartic-type endopeptidase activity"/>
    <property type="evidence" value="ECO:0007669"/>
    <property type="project" value="UniProtKB-KW"/>
</dbReference>
<feature type="active site" evidence="10">
    <location>
        <position position="124"/>
    </location>
</feature>
<keyword evidence="5 12" id="KW-0732">Signal</keyword>
<dbReference type="Gene3D" id="2.40.70.10">
    <property type="entry name" value="Acid Proteases"/>
    <property type="match status" value="2"/>
</dbReference>
<dbReference type="PANTHER" id="PTHR47966">
    <property type="entry name" value="BETA-SITE APP-CLEAVING ENZYME, ISOFORM A-RELATED"/>
    <property type="match status" value="1"/>
</dbReference>
<evidence type="ECO:0000256" key="6">
    <source>
        <dbReference type="ARBA" id="ARBA00022750"/>
    </source>
</evidence>
<feature type="active site" evidence="10">
    <location>
        <position position="312"/>
    </location>
</feature>
<evidence type="ECO:0000256" key="10">
    <source>
        <dbReference type="PIRSR" id="PIRSR601461-1"/>
    </source>
</evidence>
<dbReference type="AlphaFoldDB" id="A0A0G2HR47"/>
<keyword evidence="8" id="KW-0865">Zymogen</keyword>
<dbReference type="InterPro" id="IPR021109">
    <property type="entry name" value="Peptidase_aspartic_dom_sf"/>
</dbReference>
<dbReference type="SUPFAM" id="SSF50630">
    <property type="entry name" value="Acid proteases"/>
    <property type="match status" value="1"/>
</dbReference>
<dbReference type="GO" id="GO:0006508">
    <property type="term" value="P:proteolysis"/>
    <property type="evidence" value="ECO:0007669"/>
    <property type="project" value="UniProtKB-KW"/>
</dbReference>
<dbReference type="InterPro" id="IPR033121">
    <property type="entry name" value="PEPTIDASE_A1"/>
</dbReference>
<dbReference type="VEuPathDB" id="FungiDB:EMCG_00755"/>
<protein>
    <submittedName>
        <fullName evidence="14">Aspergillopepsin I</fullName>
    </submittedName>
</protein>
<dbReference type="InterPro" id="IPR001969">
    <property type="entry name" value="Aspartic_peptidase_AS"/>
</dbReference>
<dbReference type="PANTHER" id="PTHR47966:SF23">
    <property type="entry name" value="ASPARTIC ENDOPEPTIDASE, PUTATIVE (AFU_ORTHOLOGUE AFUA_2G15950)-RELATED"/>
    <property type="match status" value="1"/>
</dbReference>
<keyword evidence="9" id="KW-0325">Glycoprotein</keyword>
<evidence type="ECO:0000313" key="15">
    <source>
        <dbReference type="Proteomes" id="UP000034164"/>
    </source>
</evidence>
<sequence length="428" mass="45984">MQWIPALLYLYLLSSPAVLGAPAQPSQQLKKRTFKVNRIRRSDYVPNGLSAIKKAYAKFGIIPTDINFGSLDFNIFPTAADRQAINKADEPDENGAVTNMPAQNDVLYLAPVTIGGQEFVMNFDTGSSDTWVFNTKLDPSVSAGHAVFDPAKSSTFQLLEGSTFNITYGDSSFARGGVGKDTIDIGGATVRNQGFGLPNEISESFRADEASDGLVGLGFTTINTMRPEQQTTFLENIAPDLQEPVFTAQLKAQAPGSYEFGTVDKTKFSGNMVDIPVDNSRGFWEIKSTMFMVGNDASVSTISKGVATAIADTGTTLMLVNREIVDSYYAKVEGAQMSVAAGGFIYPCSSTLPDLWVSLGDTHLARIPGSLVNFATVGTDTTTNTKLCFGGIQSNQGSGLQIWGDIFFKAVFVAFDLRGPKLRIAAHS</sequence>
<evidence type="ECO:0000256" key="2">
    <source>
        <dbReference type="ARBA" id="ARBA00007447"/>
    </source>
</evidence>
<dbReference type="PROSITE" id="PS51767">
    <property type="entry name" value="PEPTIDASE_A1"/>
    <property type="match status" value="1"/>
</dbReference>
<feature type="domain" description="Peptidase A1" evidence="13">
    <location>
        <begin position="108"/>
        <end position="425"/>
    </location>
</feature>
<reference evidence="15" key="1">
    <citation type="journal article" date="2015" name="PLoS Genet.">
        <title>The dynamic genome and transcriptome of the human fungal pathogen Blastomyces and close relative Emmonsia.</title>
        <authorList>
            <person name="Munoz J.F."/>
            <person name="Gauthier G.M."/>
            <person name="Desjardins C.A."/>
            <person name="Gallo J.E."/>
            <person name="Holder J."/>
            <person name="Sullivan T.D."/>
            <person name="Marty A.J."/>
            <person name="Carmen J.C."/>
            <person name="Chen Z."/>
            <person name="Ding L."/>
            <person name="Gujja S."/>
            <person name="Magrini V."/>
            <person name="Misas E."/>
            <person name="Mitreva M."/>
            <person name="Priest M."/>
            <person name="Saif S."/>
            <person name="Whiston E.A."/>
            <person name="Young S."/>
            <person name="Zeng Q."/>
            <person name="Goldman W.E."/>
            <person name="Mardis E.R."/>
            <person name="Taylor J.W."/>
            <person name="McEwen J.G."/>
            <person name="Clay O.K."/>
            <person name="Klein B.S."/>
            <person name="Cuomo C.A."/>
        </authorList>
    </citation>
    <scope>NUCLEOTIDE SEQUENCE [LARGE SCALE GENOMIC DNA]</scope>
    <source>
        <strain evidence="15">UAMH 3008</strain>
    </source>
</reference>
<evidence type="ECO:0000256" key="1">
    <source>
        <dbReference type="ARBA" id="ARBA00004613"/>
    </source>
</evidence>
<dbReference type="InterPro" id="IPR001461">
    <property type="entry name" value="Aspartic_peptidase_A1"/>
</dbReference>
<evidence type="ECO:0000256" key="8">
    <source>
        <dbReference type="ARBA" id="ARBA00023145"/>
    </source>
</evidence>
<keyword evidence="3" id="KW-0964">Secreted</keyword>
<organism evidence="14 15">
    <name type="scientific">[Emmonsia] crescens</name>
    <dbReference type="NCBI Taxonomy" id="73230"/>
    <lineage>
        <taxon>Eukaryota</taxon>
        <taxon>Fungi</taxon>
        <taxon>Dikarya</taxon>
        <taxon>Ascomycota</taxon>
        <taxon>Pezizomycotina</taxon>
        <taxon>Eurotiomycetes</taxon>
        <taxon>Eurotiomycetidae</taxon>
        <taxon>Onygenales</taxon>
        <taxon>Ajellomycetaceae</taxon>
        <taxon>Emergomyces</taxon>
    </lineage>
</organism>
<comment type="subcellular location">
    <subcellularLocation>
        <location evidence="1">Secreted</location>
    </subcellularLocation>
</comment>
<evidence type="ECO:0000256" key="11">
    <source>
        <dbReference type="RuleBase" id="RU000454"/>
    </source>
</evidence>
<comment type="caution">
    <text evidence="14">The sequence shown here is derived from an EMBL/GenBank/DDBJ whole genome shotgun (WGS) entry which is preliminary data.</text>
</comment>
<dbReference type="GO" id="GO:0005576">
    <property type="term" value="C:extracellular region"/>
    <property type="evidence" value="ECO:0007669"/>
    <property type="project" value="UniProtKB-SubCell"/>
</dbReference>
<accession>A0A0G2HR47</accession>
<name>A0A0G2HR47_9EURO</name>
<dbReference type="PROSITE" id="PS00141">
    <property type="entry name" value="ASP_PROTEASE"/>
    <property type="match status" value="1"/>
</dbReference>
<evidence type="ECO:0000256" key="12">
    <source>
        <dbReference type="SAM" id="SignalP"/>
    </source>
</evidence>
<feature type="chain" id="PRO_5002545058" evidence="12">
    <location>
        <begin position="21"/>
        <end position="428"/>
    </location>
</feature>
<keyword evidence="4 11" id="KW-0645">Protease</keyword>
<evidence type="ECO:0000256" key="5">
    <source>
        <dbReference type="ARBA" id="ARBA00022729"/>
    </source>
</evidence>
<dbReference type="OrthoDB" id="2747330at2759"/>
<dbReference type="FunFam" id="2.40.70.10:FF:000026">
    <property type="entry name" value="Endothiapepsin"/>
    <property type="match status" value="1"/>
</dbReference>
<evidence type="ECO:0000256" key="7">
    <source>
        <dbReference type="ARBA" id="ARBA00022801"/>
    </source>
</evidence>
<evidence type="ECO:0000256" key="3">
    <source>
        <dbReference type="ARBA" id="ARBA00022525"/>
    </source>
</evidence>
<evidence type="ECO:0000256" key="9">
    <source>
        <dbReference type="ARBA" id="ARBA00023180"/>
    </source>
</evidence>
<dbReference type="Pfam" id="PF00026">
    <property type="entry name" value="Asp"/>
    <property type="match status" value="1"/>
</dbReference>